<reference evidence="1 2" key="2">
    <citation type="journal article" date="2012" name="PLoS Pathog.">
        <title>Diverse lifestyles and strategies of plant pathogenesis encoded in the genomes of eighteen Dothideomycetes fungi.</title>
        <authorList>
            <person name="Ohm R.A."/>
            <person name="Feau N."/>
            <person name="Henrissat B."/>
            <person name="Schoch C.L."/>
            <person name="Horwitz B.A."/>
            <person name="Barry K.W."/>
            <person name="Condon B.J."/>
            <person name="Copeland A.C."/>
            <person name="Dhillon B."/>
            <person name="Glaser F."/>
            <person name="Hesse C.N."/>
            <person name="Kosti I."/>
            <person name="LaButti K."/>
            <person name="Lindquist E.A."/>
            <person name="Lucas S."/>
            <person name="Salamov A.A."/>
            <person name="Bradshaw R.E."/>
            <person name="Ciuffetti L."/>
            <person name="Hamelin R.C."/>
            <person name="Kema G.H.J."/>
            <person name="Lawrence C."/>
            <person name="Scott J.A."/>
            <person name="Spatafora J.W."/>
            <person name="Turgeon B.G."/>
            <person name="de Wit P.J.G.M."/>
            <person name="Zhong S."/>
            <person name="Goodwin S.B."/>
            <person name="Grigoriev I.V."/>
        </authorList>
    </citation>
    <scope>NUCLEOTIDE SEQUENCE [LARGE SCALE GENOMIC DNA]</scope>
    <source>
        <strain evidence="2">NZE10 / CBS 128990</strain>
    </source>
</reference>
<reference evidence="2" key="1">
    <citation type="journal article" date="2012" name="PLoS Genet.">
        <title>The genomes of the fungal plant pathogens Cladosporium fulvum and Dothistroma septosporum reveal adaptation to different hosts and lifestyles but also signatures of common ancestry.</title>
        <authorList>
            <person name="de Wit P.J.G.M."/>
            <person name="van der Burgt A."/>
            <person name="Oekmen B."/>
            <person name="Stergiopoulos I."/>
            <person name="Abd-Elsalam K.A."/>
            <person name="Aerts A.L."/>
            <person name="Bahkali A.H."/>
            <person name="Beenen H.G."/>
            <person name="Chettri P."/>
            <person name="Cox M.P."/>
            <person name="Datema E."/>
            <person name="de Vries R.P."/>
            <person name="Dhillon B."/>
            <person name="Ganley A.R."/>
            <person name="Griffiths S.A."/>
            <person name="Guo Y."/>
            <person name="Hamelin R.C."/>
            <person name="Henrissat B."/>
            <person name="Kabir M.S."/>
            <person name="Jashni M.K."/>
            <person name="Kema G."/>
            <person name="Klaubauf S."/>
            <person name="Lapidus A."/>
            <person name="Levasseur A."/>
            <person name="Lindquist E."/>
            <person name="Mehrabi R."/>
            <person name="Ohm R.A."/>
            <person name="Owen T.J."/>
            <person name="Salamov A."/>
            <person name="Schwelm A."/>
            <person name="Schijlen E."/>
            <person name="Sun H."/>
            <person name="van den Burg H.A."/>
            <person name="van Ham R.C.H.J."/>
            <person name="Zhang S."/>
            <person name="Goodwin S.B."/>
            <person name="Grigoriev I.V."/>
            <person name="Collemare J."/>
            <person name="Bradshaw R.E."/>
        </authorList>
    </citation>
    <scope>NUCLEOTIDE SEQUENCE [LARGE SCALE GENOMIC DNA]</scope>
    <source>
        <strain evidence="2">NZE10 / CBS 128990</strain>
    </source>
</reference>
<dbReference type="HOGENOM" id="CLU_1578503_0_0_1"/>
<protein>
    <submittedName>
        <fullName evidence="1">Uncharacterized protein</fullName>
    </submittedName>
</protein>
<sequence>MLCLILNHSQWQTLLRFGTRLYWISGVTGIACGRCMESGRMAPIFVSLAAESVDSSRKCMPIANRSRGSEMPTHRTRRLYEVDYHCIGAEYKSGAQHVVAGRLVTEDINYRWAFDASVDRMEVACSVIFANSDGSSCGERSELSRCGLQLVESIEHYFRLAFLQLMCAP</sequence>
<proteinExistence type="predicted"/>
<dbReference type="EMBL" id="KB446542">
    <property type="protein sequence ID" value="EME41306.1"/>
    <property type="molecule type" value="Genomic_DNA"/>
</dbReference>
<evidence type="ECO:0000313" key="2">
    <source>
        <dbReference type="Proteomes" id="UP000016933"/>
    </source>
</evidence>
<accession>N1PJ13</accession>
<dbReference type="AlphaFoldDB" id="N1PJ13"/>
<name>N1PJ13_DOTSN</name>
<dbReference type="Proteomes" id="UP000016933">
    <property type="component" value="Unassembled WGS sequence"/>
</dbReference>
<keyword evidence="2" id="KW-1185">Reference proteome</keyword>
<gene>
    <name evidence="1" type="ORF">DOTSEDRAFT_73647</name>
</gene>
<organism evidence="1 2">
    <name type="scientific">Dothistroma septosporum (strain NZE10 / CBS 128990)</name>
    <name type="common">Red band needle blight fungus</name>
    <name type="synonym">Mycosphaerella pini</name>
    <dbReference type="NCBI Taxonomy" id="675120"/>
    <lineage>
        <taxon>Eukaryota</taxon>
        <taxon>Fungi</taxon>
        <taxon>Dikarya</taxon>
        <taxon>Ascomycota</taxon>
        <taxon>Pezizomycotina</taxon>
        <taxon>Dothideomycetes</taxon>
        <taxon>Dothideomycetidae</taxon>
        <taxon>Mycosphaerellales</taxon>
        <taxon>Mycosphaerellaceae</taxon>
        <taxon>Dothistroma</taxon>
    </lineage>
</organism>
<evidence type="ECO:0000313" key="1">
    <source>
        <dbReference type="EMBL" id="EME41306.1"/>
    </source>
</evidence>